<feature type="domain" description="Nitroreductase" evidence="1">
    <location>
        <begin position="4"/>
        <end position="55"/>
    </location>
</feature>
<proteinExistence type="predicted"/>
<organism evidence="2 3">
    <name type="scientific">Faecalispora sporosphaeroides</name>
    <dbReference type="NCBI Taxonomy" id="1549"/>
    <lineage>
        <taxon>Bacteria</taxon>
        <taxon>Bacillati</taxon>
        <taxon>Bacillota</taxon>
        <taxon>Clostridia</taxon>
        <taxon>Eubacteriales</taxon>
        <taxon>Oscillospiraceae</taxon>
        <taxon>Faecalispora</taxon>
    </lineage>
</organism>
<evidence type="ECO:0000313" key="2">
    <source>
        <dbReference type="EMBL" id="MBE6833752.1"/>
    </source>
</evidence>
<evidence type="ECO:0000259" key="1">
    <source>
        <dbReference type="Pfam" id="PF00881"/>
    </source>
</evidence>
<dbReference type="Pfam" id="PF00881">
    <property type="entry name" value="Nitroreductase"/>
    <property type="match status" value="2"/>
</dbReference>
<gene>
    <name evidence="2" type="ORF">E7512_09270</name>
</gene>
<dbReference type="AlphaFoldDB" id="A0A928KS76"/>
<name>A0A928KS76_9FIRM</name>
<evidence type="ECO:0000313" key="3">
    <source>
        <dbReference type="Proteomes" id="UP000754750"/>
    </source>
</evidence>
<accession>A0A928KS76</accession>
<dbReference type="Gene3D" id="3.40.109.10">
    <property type="entry name" value="NADH Oxidase"/>
    <property type="match status" value="1"/>
</dbReference>
<dbReference type="EMBL" id="SVNY01000004">
    <property type="protein sequence ID" value="MBE6833752.1"/>
    <property type="molecule type" value="Genomic_DNA"/>
</dbReference>
<comment type="caution">
    <text evidence="2">The sequence shown here is derived from an EMBL/GenBank/DDBJ whole genome shotgun (WGS) entry which is preliminary data.</text>
</comment>
<feature type="domain" description="Nitroreductase" evidence="1">
    <location>
        <begin position="64"/>
        <end position="145"/>
    </location>
</feature>
<dbReference type="SUPFAM" id="SSF55469">
    <property type="entry name" value="FMN-dependent nitroreductase-like"/>
    <property type="match status" value="1"/>
</dbReference>
<dbReference type="CDD" id="cd02150">
    <property type="entry name" value="nitroreductase"/>
    <property type="match status" value="1"/>
</dbReference>
<dbReference type="InterPro" id="IPR050627">
    <property type="entry name" value="Nitroreductase/BluB"/>
</dbReference>
<dbReference type="PANTHER" id="PTHR23026:SF123">
    <property type="entry name" value="NAD(P)H NITROREDUCTASE RV3131-RELATED"/>
    <property type="match status" value="1"/>
</dbReference>
<dbReference type="InterPro" id="IPR029479">
    <property type="entry name" value="Nitroreductase"/>
</dbReference>
<dbReference type="Proteomes" id="UP000754750">
    <property type="component" value="Unassembled WGS sequence"/>
</dbReference>
<dbReference type="InterPro" id="IPR000415">
    <property type="entry name" value="Nitroreductase-like"/>
</dbReference>
<dbReference type="RefSeq" id="WP_020073603.1">
    <property type="nucleotide sequence ID" value="NZ_JBKWRC010000006.1"/>
</dbReference>
<reference evidence="2" key="1">
    <citation type="submission" date="2019-04" db="EMBL/GenBank/DDBJ databases">
        <title>Evolution of Biomass-Degrading Anaerobic Consortia Revealed by Metagenomics.</title>
        <authorList>
            <person name="Peng X."/>
        </authorList>
    </citation>
    <scope>NUCLEOTIDE SEQUENCE</scope>
    <source>
        <strain evidence="2">SIG551</strain>
    </source>
</reference>
<dbReference type="GO" id="GO:0016491">
    <property type="term" value="F:oxidoreductase activity"/>
    <property type="evidence" value="ECO:0007669"/>
    <property type="project" value="InterPro"/>
</dbReference>
<dbReference type="PANTHER" id="PTHR23026">
    <property type="entry name" value="NADPH NITROREDUCTASE"/>
    <property type="match status" value="1"/>
</dbReference>
<sequence>MNAIFQRRSIRKYTSQQVAEERIEQLLRAGMAAPSAGNEQPWEFVVIRDRAVLNEIPKFHAFSKMLPEAGCAIVVCGDLNRDQFNGFWVQDCSAAAQNILLMAQELGLGAVWLGVYPDQSRVQPLAKLLCLPQNIVPLCILSVGYPAENRGEIDRFDPDRIHKDRW</sequence>
<protein>
    <submittedName>
        <fullName evidence="2">Nitroreductase family protein</fullName>
    </submittedName>
</protein>